<feature type="chain" id="PRO_5016339211" evidence="1">
    <location>
        <begin position="22"/>
        <end position="117"/>
    </location>
</feature>
<protein>
    <submittedName>
        <fullName evidence="2">Uncharacterized protein</fullName>
    </submittedName>
</protein>
<evidence type="ECO:0000256" key="1">
    <source>
        <dbReference type="SAM" id="SignalP"/>
    </source>
</evidence>
<name>A0A327Y090_9RHOB</name>
<organism evidence="2 3">
    <name type="scientific">Salipiger aestuarii</name>
    <dbReference type="NCBI Taxonomy" id="568098"/>
    <lineage>
        <taxon>Bacteria</taxon>
        <taxon>Pseudomonadati</taxon>
        <taxon>Pseudomonadota</taxon>
        <taxon>Alphaproteobacteria</taxon>
        <taxon>Rhodobacterales</taxon>
        <taxon>Roseobacteraceae</taxon>
        <taxon>Salipiger</taxon>
    </lineage>
</organism>
<dbReference type="AlphaFoldDB" id="A0A327Y090"/>
<sequence>MIGRLFIILVALQFVVTSAFAHVMPMSGPCAEPVAQHMHGEAFSELQERADDGAFGADRQPEPMGLLHCAGIACTDQFGGASISDLPKNFRRADLTPAEPCMALQTVLLSYLRPPLA</sequence>
<evidence type="ECO:0000313" key="3">
    <source>
        <dbReference type="Proteomes" id="UP000249165"/>
    </source>
</evidence>
<dbReference type="Proteomes" id="UP000249165">
    <property type="component" value="Unassembled WGS sequence"/>
</dbReference>
<keyword evidence="1" id="KW-0732">Signal</keyword>
<reference evidence="2 3" key="1">
    <citation type="submission" date="2018-06" db="EMBL/GenBank/DDBJ databases">
        <title>Genomic Encyclopedia of Archaeal and Bacterial Type Strains, Phase II (KMG-II): from individual species to whole genera.</title>
        <authorList>
            <person name="Goeker M."/>
        </authorList>
    </citation>
    <scope>NUCLEOTIDE SEQUENCE [LARGE SCALE GENOMIC DNA]</scope>
    <source>
        <strain evidence="2 3">DSM 22011</strain>
    </source>
</reference>
<accession>A0A327Y090</accession>
<proteinExistence type="predicted"/>
<comment type="caution">
    <text evidence="2">The sequence shown here is derived from an EMBL/GenBank/DDBJ whole genome shotgun (WGS) entry which is preliminary data.</text>
</comment>
<feature type="signal peptide" evidence="1">
    <location>
        <begin position="1"/>
        <end position="21"/>
    </location>
</feature>
<dbReference type="OrthoDB" id="7851591at2"/>
<gene>
    <name evidence="2" type="ORF">ATI53_10285</name>
</gene>
<evidence type="ECO:0000313" key="2">
    <source>
        <dbReference type="EMBL" id="RAK14204.1"/>
    </source>
</evidence>
<keyword evidence="3" id="KW-1185">Reference proteome</keyword>
<dbReference type="EMBL" id="QLMG01000028">
    <property type="protein sequence ID" value="RAK14204.1"/>
    <property type="molecule type" value="Genomic_DNA"/>
</dbReference>